<protein>
    <recommendedName>
        <fullName evidence="5 10">Dihydropteroate synthase</fullName>
        <shortName evidence="10">DHPS</shortName>
        <ecNumber evidence="5 10">2.5.1.15</ecNumber>
    </recommendedName>
    <alternativeName>
        <fullName evidence="10">Dihydropteroate pyrophosphorylase</fullName>
    </alternativeName>
</protein>
<accession>A0ABX1R5T6</accession>
<dbReference type="SUPFAM" id="SSF51717">
    <property type="entry name" value="Dihydropteroate synthetase-like"/>
    <property type="match status" value="1"/>
</dbReference>
<keyword evidence="8 10" id="KW-0460">Magnesium</keyword>
<dbReference type="PROSITE" id="PS00793">
    <property type="entry name" value="DHPS_2"/>
    <property type="match status" value="1"/>
</dbReference>
<gene>
    <name evidence="13" type="primary">folP</name>
    <name evidence="13" type="ORF">HF577_01385</name>
</gene>
<comment type="caution">
    <text evidence="13">The sequence shown here is derived from an EMBL/GenBank/DDBJ whole genome shotgun (WGS) entry which is preliminary data.</text>
</comment>
<comment type="pathway">
    <text evidence="3 10">Cofactor biosynthesis; tetrahydrofolate biosynthesis; 7,8-dihydrofolate from 2-amino-4-hydroxy-6-hydroxymethyl-7,8-dihydropteridine diphosphate and 4-aminobenzoate: step 1/2.</text>
</comment>
<dbReference type="EMBL" id="JAAXKY010000002">
    <property type="protein sequence ID" value="NMH75763.1"/>
    <property type="molecule type" value="Genomic_DNA"/>
</dbReference>
<evidence type="ECO:0000313" key="13">
    <source>
        <dbReference type="EMBL" id="NMH75763.1"/>
    </source>
</evidence>
<dbReference type="CDD" id="cd00739">
    <property type="entry name" value="DHPS"/>
    <property type="match status" value="1"/>
</dbReference>
<evidence type="ECO:0000256" key="3">
    <source>
        <dbReference type="ARBA" id="ARBA00004763"/>
    </source>
</evidence>
<proteinExistence type="inferred from homology"/>
<dbReference type="Pfam" id="PF00809">
    <property type="entry name" value="Pterin_bind"/>
    <property type="match status" value="1"/>
</dbReference>
<keyword evidence="14" id="KW-1185">Reference proteome</keyword>
<evidence type="ECO:0000313" key="14">
    <source>
        <dbReference type="Proteomes" id="UP001296706"/>
    </source>
</evidence>
<evidence type="ECO:0000256" key="8">
    <source>
        <dbReference type="ARBA" id="ARBA00022842"/>
    </source>
</evidence>
<dbReference type="Gene3D" id="3.20.20.20">
    <property type="entry name" value="Dihydropteroate synthase-like"/>
    <property type="match status" value="1"/>
</dbReference>
<evidence type="ECO:0000256" key="2">
    <source>
        <dbReference type="ARBA" id="ARBA00001946"/>
    </source>
</evidence>
<evidence type="ECO:0000256" key="4">
    <source>
        <dbReference type="ARBA" id="ARBA00009503"/>
    </source>
</evidence>
<dbReference type="InterPro" id="IPR000489">
    <property type="entry name" value="Pterin-binding_dom"/>
</dbReference>
<dbReference type="PROSITE" id="PS50972">
    <property type="entry name" value="PTERIN_BINDING"/>
    <property type="match status" value="1"/>
</dbReference>
<evidence type="ECO:0000256" key="7">
    <source>
        <dbReference type="ARBA" id="ARBA00022723"/>
    </source>
</evidence>
<feature type="domain" description="Pterin-binding" evidence="12">
    <location>
        <begin position="59"/>
        <end position="311"/>
    </location>
</feature>
<name>A0ABX1R5T6_9PSEU</name>
<comment type="function">
    <text evidence="10">Catalyzes the condensation of para-aminobenzoate (pABA) with 6-hydroxymethyl-7,8-dihydropterin diphosphate (DHPt-PP) to form 7,8-dihydropteroate (H2Pte), the immediate precursor of folate derivatives.</text>
</comment>
<evidence type="ECO:0000256" key="9">
    <source>
        <dbReference type="ARBA" id="ARBA00022909"/>
    </source>
</evidence>
<evidence type="ECO:0000256" key="10">
    <source>
        <dbReference type="RuleBase" id="RU361205"/>
    </source>
</evidence>
<dbReference type="EC" id="2.5.1.15" evidence="5 10"/>
<evidence type="ECO:0000256" key="5">
    <source>
        <dbReference type="ARBA" id="ARBA00012458"/>
    </source>
</evidence>
<keyword evidence="9 10" id="KW-0289">Folate biosynthesis</keyword>
<reference evidence="13 14" key="1">
    <citation type="submission" date="2020-04" db="EMBL/GenBank/DDBJ databases">
        <authorList>
            <person name="Klaysubun C."/>
            <person name="Duangmal K."/>
            <person name="Lipun K."/>
        </authorList>
    </citation>
    <scope>NUCLEOTIDE SEQUENCE [LARGE SCALE GENOMIC DNA]</scope>
    <source>
        <strain evidence="13 14">JCM 11839</strain>
    </source>
</reference>
<dbReference type="Proteomes" id="UP001296706">
    <property type="component" value="Unassembled WGS sequence"/>
</dbReference>
<dbReference type="NCBIfam" id="TIGR01496">
    <property type="entry name" value="DHPS"/>
    <property type="match status" value="1"/>
</dbReference>
<dbReference type="PANTHER" id="PTHR20941">
    <property type="entry name" value="FOLATE SYNTHESIS PROTEINS"/>
    <property type="match status" value="1"/>
</dbReference>
<comment type="catalytic activity">
    <reaction evidence="1">
        <text>(7,8-dihydropterin-6-yl)methyl diphosphate + 4-aminobenzoate = 7,8-dihydropteroate + diphosphate</text>
        <dbReference type="Rhea" id="RHEA:19949"/>
        <dbReference type="ChEBI" id="CHEBI:17836"/>
        <dbReference type="ChEBI" id="CHEBI:17839"/>
        <dbReference type="ChEBI" id="CHEBI:33019"/>
        <dbReference type="ChEBI" id="CHEBI:72950"/>
        <dbReference type="EC" id="2.5.1.15"/>
    </reaction>
</comment>
<evidence type="ECO:0000259" key="12">
    <source>
        <dbReference type="PROSITE" id="PS50972"/>
    </source>
</evidence>
<comment type="similarity">
    <text evidence="4 10">Belongs to the DHPS family.</text>
</comment>
<sequence length="323" mass="34239">MAGQVIGSAGRTELGRRGNQSERVDRDGRGWLPLPATGPPSTRAAASTPAAAVLASSRALVCGILNVTPDSFYDGGRYTDYAAAVEHGRRIAAEGADLIDVGGESTRPGARPPTVEDELARVVPVIESLSRSVAVPLSVDTSRPEVMREAARAGATMINDVRALRLPGALAAAAELDLPVCLMHMLGEPDRMQHHPVYNDVVVDVQQFLAERLRACERVGMDRGQLVVDPGFGFGKTLDHNLRLLRELHELVELGVRIMVGLSRKGMIGAVTGRPVDGRSTGSVAAAMIAAQRGASVFRVHDVAATRDVLAVLAAVEHHEEPP</sequence>
<dbReference type="GO" id="GO:0004156">
    <property type="term" value="F:dihydropteroate synthase activity"/>
    <property type="evidence" value="ECO:0007669"/>
    <property type="project" value="UniProtKB-EC"/>
</dbReference>
<dbReference type="PROSITE" id="PS00792">
    <property type="entry name" value="DHPS_1"/>
    <property type="match status" value="1"/>
</dbReference>
<evidence type="ECO:0000256" key="11">
    <source>
        <dbReference type="SAM" id="MobiDB-lite"/>
    </source>
</evidence>
<evidence type="ECO:0000256" key="6">
    <source>
        <dbReference type="ARBA" id="ARBA00022679"/>
    </source>
</evidence>
<evidence type="ECO:0000256" key="1">
    <source>
        <dbReference type="ARBA" id="ARBA00000012"/>
    </source>
</evidence>
<feature type="compositionally biased region" description="Basic and acidic residues" evidence="11">
    <location>
        <begin position="13"/>
        <end position="29"/>
    </location>
</feature>
<dbReference type="InterPro" id="IPR045031">
    <property type="entry name" value="DHP_synth-like"/>
</dbReference>
<dbReference type="PANTHER" id="PTHR20941:SF1">
    <property type="entry name" value="FOLIC ACID SYNTHESIS PROTEIN FOL1"/>
    <property type="match status" value="1"/>
</dbReference>
<feature type="region of interest" description="Disordered" evidence="11">
    <location>
        <begin position="1"/>
        <end position="45"/>
    </location>
</feature>
<dbReference type="InterPro" id="IPR006390">
    <property type="entry name" value="DHP_synth_dom"/>
</dbReference>
<comment type="cofactor">
    <cofactor evidence="2 10">
        <name>Mg(2+)</name>
        <dbReference type="ChEBI" id="CHEBI:18420"/>
    </cofactor>
</comment>
<keyword evidence="7 10" id="KW-0479">Metal-binding</keyword>
<organism evidence="13 14">
    <name type="scientific">Pseudonocardia xinjiangensis</name>
    <dbReference type="NCBI Taxonomy" id="75289"/>
    <lineage>
        <taxon>Bacteria</taxon>
        <taxon>Bacillati</taxon>
        <taxon>Actinomycetota</taxon>
        <taxon>Actinomycetes</taxon>
        <taxon>Pseudonocardiales</taxon>
        <taxon>Pseudonocardiaceae</taxon>
        <taxon>Pseudonocardia</taxon>
    </lineage>
</organism>
<keyword evidence="6 10" id="KW-0808">Transferase</keyword>
<dbReference type="InterPro" id="IPR011005">
    <property type="entry name" value="Dihydropteroate_synth-like_sf"/>
</dbReference>